<sequence>MTTLVIEDLDALRAALAAGLVPSAMQAAPVRVEIDDDGSLLLEPGPGPGAELSRAARKGLREAGVALRRRPLRSGQELSCWAELLPSRPAPEPEPPLGEVLFVSEGDAGFLRLSAELLRLGSEDQRLAFYEDPQGVRRNLCRVPNPPYYAVLRALDRDDPLRAFVPLRPGGRVWIEIGAQHPEAARLEGEPGQLVLVPRAPERGQRPPWLRVPDGPWVDLQAVSDVTLPALTEWSATTPQARLSVELRLTRAPHRRPADLWVIRERALEQIEELVRTVPEDIVARLRFAVVEHPMDRSGGTSVVLRARRGAQGPPALDLDAEAYVPAQQIPDLYLPVGTSVDPPLRPSRLRELLAPDSSRVVWLAATGSEARRGRPFTRESLRESAFAPLAEWVDYLVGAHERQLQPWVRGSTFDLDAFVSIGVEWEDGAAPRPKRERKRDDHRERRPRAQASPPPVFETPAAELDEPALANGDAELGPELAPVELPRSEIEQRLVTLEAAFCELDTALDDPERKARWAELGNLQAALYRSREAGLCWSRALWEAPTPGAPAHLSLARLWVESESAMLGYPGGGHMLGIVDVVESDLDEQMVRALAAEVVYAELYARASEAERGALERSGAEVPPPLGAEMLARLQRFFTTHGALLDLRTLWLARSALARLAGDDRLALFQTRDRIMASLREGVGLARNVPAFVRTYGSDGDASDLSRLADELIRVRDEYLATKRTRSTIESTHPEELTHAYVRLVFAWGLARVGRPQAARAELDAATKLLGDRVGDERRKSRNDPLHTAAFAAYRARVEQALEGLPPGAPLSAAPGGPIDARERLTGIDRFKYDRLVQLSRVLDPRQDVDAFEKWSHKDDEPFAGLALLTQPDALASLFDRTLAAMSSQDPERRARELGALLEYLEALPEPLAVPRLQTALGFVASAPLDARPKLLRNALLLAGYYDRADLIDEALAALASSDAELTEQRPAEYAELLTRCAPVLRRNNHEAQLGALLTKLEQRVGDDLELAGVVAQLHIAAGFAALGQPARVQTAFAAAHALLPELAAVPTNYQTLLREIAVALSRSTPGQAIAGARALMERLPETTDSMSTNSHYCLSVIQLMEAVVLSLASEDLALSEWARRFIEEDEHLLHRRIHRELAANATR</sequence>
<evidence type="ECO:0000313" key="4">
    <source>
        <dbReference type="Proteomes" id="UP000237968"/>
    </source>
</evidence>
<dbReference type="EMBL" id="PVNK01000282">
    <property type="protein sequence ID" value="PRP90425.1"/>
    <property type="molecule type" value="Genomic_DNA"/>
</dbReference>
<comment type="caution">
    <text evidence="3">The sequence shown here is derived from an EMBL/GenBank/DDBJ whole genome shotgun (WGS) entry which is preliminary data.</text>
</comment>
<dbReference type="Proteomes" id="UP000237968">
    <property type="component" value="Unassembled WGS sequence"/>
</dbReference>
<evidence type="ECO:0000256" key="1">
    <source>
        <dbReference type="SAM" id="MobiDB-lite"/>
    </source>
</evidence>
<evidence type="ECO:0000313" key="3">
    <source>
        <dbReference type="EMBL" id="PRP90425.1"/>
    </source>
</evidence>
<feature type="domain" description="FtsH ternary system" evidence="2">
    <location>
        <begin position="2"/>
        <end position="398"/>
    </location>
</feature>
<feature type="region of interest" description="Disordered" evidence="1">
    <location>
        <begin position="430"/>
        <end position="462"/>
    </location>
</feature>
<organism evidence="3 4">
    <name type="scientific">Enhygromyxa salina</name>
    <dbReference type="NCBI Taxonomy" id="215803"/>
    <lineage>
        <taxon>Bacteria</taxon>
        <taxon>Pseudomonadati</taxon>
        <taxon>Myxococcota</taxon>
        <taxon>Polyangia</taxon>
        <taxon>Nannocystales</taxon>
        <taxon>Nannocystaceae</taxon>
        <taxon>Enhygromyxa</taxon>
    </lineage>
</organism>
<dbReference type="Pfam" id="PF20005">
    <property type="entry name" value="fvmX7"/>
    <property type="match status" value="1"/>
</dbReference>
<name>A0A2S9XC42_9BACT</name>
<gene>
    <name evidence="3" type="ORF">ENSA5_65170</name>
</gene>
<dbReference type="AlphaFoldDB" id="A0A2S9XC42"/>
<proteinExistence type="predicted"/>
<dbReference type="OrthoDB" id="243139at2"/>
<reference evidence="3 4" key="1">
    <citation type="submission" date="2018-03" db="EMBL/GenBank/DDBJ databases">
        <title>Draft Genome Sequences of the Obligatory Marine Myxobacteria Enhygromyxa salina SWB005.</title>
        <authorList>
            <person name="Poehlein A."/>
            <person name="Moghaddam J.A."/>
            <person name="Harms H."/>
            <person name="Alanjari M."/>
            <person name="Koenig G.M."/>
            <person name="Daniel R."/>
            <person name="Schaeberle T.F."/>
        </authorList>
    </citation>
    <scope>NUCLEOTIDE SEQUENCE [LARGE SCALE GENOMIC DNA]</scope>
    <source>
        <strain evidence="3 4">SWB005</strain>
    </source>
</reference>
<accession>A0A2S9XC42</accession>
<keyword evidence="4" id="KW-1185">Reference proteome</keyword>
<protein>
    <recommendedName>
        <fullName evidence="2">FtsH ternary system domain-containing protein</fullName>
    </recommendedName>
</protein>
<evidence type="ECO:0000259" key="2">
    <source>
        <dbReference type="Pfam" id="PF20005"/>
    </source>
</evidence>
<dbReference type="RefSeq" id="WP_106395678.1">
    <property type="nucleotide sequence ID" value="NZ_PVNK01000282.1"/>
</dbReference>
<dbReference type="InterPro" id="IPR045486">
    <property type="entry name" value="fvmX7"/>
</dbReference>